<organism evidence="1 2">
    <name type="scientific">Allgaiera indica</name>
    <dbReference type="NCBI Taxonomy" id="765699"/>
    <lineage>
        <taxon>Bacteria</taxon>
        <taxon>Pseudomonadati</taxon>
        <taxon>Pseudomonadota</taxon>
        <taxon>Alphaproteobacteria</taxon>
        <taxon>Rhodobacterales</taxon>
        <taxon>Paracoccaceae</taxon>
        <taxon>Allgaiera</taxon>
    </lineage>
</organism>
<dbReference type="InterPro" id="IPR009387">
    <property type="entry name" value="HigB-2"/>
</dbReference>
<dbReference type="Pfam" id="PF06296">
    <property type="entry name" value="RelE"/>
    <property type="match status" value="1"/>
</dbReference>
<name>A0AAN5A0M3_9RHOB</name>
<proteinExistence type="predicted"/>
<sequence length="115" mass="13236">MKRMQTVAETPTFARQVEKLLDEESKQELIEFLAENPLAGDEIPETGGVRKLRFAVPGRGKRGGARVIYYYLDDEIPLYALLIYPKNAKTDLTSDEKKAVRKLVRQLKEERKARK</sequence>
<evidence type="ECO:0008006" key="3">
    <source>
        <dbReference type="Google" id="ProtNLM"/>
    </source>
</evidence>
<dbReference type="Proteomes" id="UP000634647">
    <property type="component" value="Unassembled WGS sequence"/>
</dbReference>
<dbReference type="PIRSF" id="PIRSF039032">
    <property type="entry name" value="HigB-2"/>
    <property type="match status" value="1"/>
</dbReference>
<comment type="caution">
    <text evidence="1">The sequence shown here is derived from an EMBL/GenBank/DDBJ whole genome shotgun (WGS) entry which is preliminary data.</text>
</comment>
<dbReference type="EMBL" id="BNAB01000017">
    <property type="protein sequence ID" value="GHE04449.1"/>
    <property type="molecule type" value="Genomic_DNA"/>
</dbReference>
<gene>
    <name evidence="1" type="ORF">GCM10008024_31630</name>
</gene>
<protein>
    <recommendedName>
        <fullName evidence="3">Addiction module toxin RelE</fullName>
    </recommendedName>
</protein>
<dbReference type="RefSeq" id="WP_244521044.1">
    <property type="nucleotide sequence ID" value="NZ_BNAB01000017.1"/>
</dbReference>
<evidence type="ECO:0000313" key="2">
    <source>
        <dbReference type="Proteomes" id="UP000634647"/>
    </source>
</evidence>
<evidence type="ECO:0000313" key="1">
    <source>
        <dbReference type="EMBL" id="GHE04449.1"/>
    </source>
</evidence>
<dbReference type="AlphaFoldDB" id="A0AAN5A0M3"/>
<accession>A0AAN5A0M3</accession>
<reference evidence="1" key="2">
    <citation type="submission" date="2023-06" db="EMBL/GenBank/DDBJ databases">
        <authorList>
            <person name="Sun Q."/>
            <person name="Zhou Y."/>
        </authorList>
    </citation>
    <scope>NUCLEOTIDE SEQUENCE</scope>
    <source>
        <strain evidence="1">CGMCC 1.10859</strain>
    </source>
</reference>
<reference evidence="1" key="1">
    <citation type="journal article" date="2014" name="Int. J. Syst. Evol. Microbiol.">
        <title>Complete genome sequence of Corynebacterium casei LMG S-19264T (=DSM 44701T), isolated from a smear-ripened cheese.</title>
        <authorList>
            <consortium name="US DOE Joint Genome Institute (JGI-PGF)"/>
            <person name="Walter F."/>
            <person name="Albersmeier A."/>
            <person name="Kalinowski J."/>
            <person name="Ruckert C."/>
        </authorList>
    </citation>
    <scope>NUCLEOTIDE SEQUENCE</scope>
    <source>
        <strain evidence="1">CGMCC 1.10859</strain>
    </source>
</reference>